<organism evidence="1 2">
    <name type="scientific">Dendrolimus kikuchii</name>
    <dbReference type="NCBI Taxonomy" id="765133"/>
    <lineage>
        <taxon>Eukaryota</taxon>
        <taxon>Metazoa</taxon>
        <taxon>Ecdysozoa</taxon>
        <taxon>Arthropoda</taxon>
        <taxon>Hexapoda</taxon>
        <taxon>Insecta</taxon>
        <taxon>Pterygota</taxon>
        <taxon>Neoptera</taxon>
        <taxon>Endopterygota</taxon>
        <taxon>Lepidoptera</taxon>
        <taxon>Glossata</taxon>
        <taxon>Ditrysia</taxon>
        <taxon>Bombycoidea</taxon>
        <taxon>Lasiocampidae</taxon>
        <taxon>Dendrolimus</taxon>
    </lineage>
</organism>
<evidence type="ECO:0000313" key="2">
    <source>
        <dbReference type="Proteomes" id="UP000824533"/>
    </source>
</evidence>
<accession>A0ACC1CRK8</accession>
<evidence type="ECO:0000313" key="1">
    <source>
        <dbReference type="EMBL" id="KAJ0174314.1"/>
    </source>
</evidence>
<gene>
    <name evidence="1" type="ORF">K1T71_010460</name>
</gene>
<protein>
    <submittedName>
        <fullName evidence="1">Uncharacterized protein</fullName>
    </submittedName>
</protein>
<reference evidence="1 2" key="1">
    <citation type="journal article" date="2021" name="Front. Genet.">
        <title>Chromosome-Level Genome Assembly Reveals Significant Gene Expansion in the Toll and IMD Signaling Pathways of Dendrolimus kikuchii.</title>
        <authorList>
            <person name="Zhou J."/>
            <person name="Wu P."/>
            <person name="Xiong Z."/>
            <person name="Liu N."/>
            <person name="Zhao N."/>
            <person name="Ji M."/>
            <person name="Qiu Y."/>
            <person name="Yang B."/>
        </authorList>
    </citation>
    <scope>NUCLEOTIDE SEQUENCE [LARGE SCALE GENOMIC DNA]</scope>
    <source>
        <strain evidence="1">Ann1</strain>
    </source>
</reference>
<comment type="caution">
    <text evidence="1">The sequence shown here is derived from an EMBL/GenBank/DDBJ whole genome shotgun (WGS) entry which is preliminary data.</text>
</comment>
<dbReference type="EMBL" id="CM034404">
    <property type="protein sequence ID" value="KAJ0174314.1"/>
    <property type="molecule type" value="Genomic_DNA"/>
</dbReference>
<name>A0ACC1CRK8_9NEOP</name>
<keyword evidence="2" id="KW-1185">Reference proteome</keyword>
<dbReference type="Proteomes" id="UP000824533">
    <property type="component" value="Linkage Group LG18"/>
</dbReference>
<proteinExistence type="predicted"/>
<sequence>MGALDCVNKMSPTESTEVFTVPMASSTTLNEPKRDVESQAQIRGCVNRKNLWWTVGVDIPLLLIVLALIILFEVNIIPAHKFGFYCNDPAISFPYDGDTVTTEILISTLAFMPLLIMFPTEMIFANADYTLKERTFKSLRNTACLYRTYLFGLLMNLGIVEVMKGLIGTPRPTFFDLCAPDAAKTCTGSEFVSKYECTSTKYSSWYQMDSYRSFPSGHASMSVYCGLFLAWYLQRRAFDWTHRTVVLVPVLQLLCISYAAICSLTRITDHRHHWWDVLAGTGIGIVTFIYAAMLIRNKLKSRSSVQSIAVKSDASQHTIGTLLFDERR</sequence>